<dbReference type="CDD" id="cd05713">
    <property type="entry name" value="IgV_MOG_like"/>
    <property type="match status" value="1"/>
</dbReference>
<evidence type="ECO:0000256" key="5">
    <source>
        <dbReference type="ARBA" id="ARBA00023136"/>
    </source>
</evidence>
<dbReference type="PANTHER" id="PTHR24100">
    <property type="entry name" value="BUTYROPHILIN"/>
    <property type="match status" value="1"/>
</dbReference>
<accession>A0A974H8P6</accession>
<feature type="transmembrane region" description="Helical" evidence="7">
    <location>
        <begin position="254"/>
        <end position="275"/>
    </location>
</feature>
<dbReference type="GO" id="GO:0001817">
    <property type="term" value="P:regulation of cytokine production"/>
    <property type="evidence" value="ECO:0007669"/>
    <property type="project" value="TreeGrafter"/>
</dbReference>
<dbReference type="InterPro" id="IPR003599">
    <property type="entry name" value="Ig_sub"/>
</dbReference>
<comment type="subcellular location">
    <subcellularLocation>
        <location evidence="1">Membrane</location>
    </subcellularLocation>
</comment>
<evidence type="ECO:0000256" key="7">
    <source>
        <dbReference type="SAM" id="Phobius"/>
    </source>
</evidence>
<evidence type="ECO:0000256" key="1">
    <source>
        <dbReference type="ARBA" id="ARBA00004370"/>
    </source>
</evidence>
<proteinExistence type="predicted"/>
<dbReference type="Pfam" id="PF22705">
    <property type="entry name" value="C2-set_3"/>
    <property type="match status" value="1"/>
</dbReference>
<dbReference type="OMA" id="ECEMRET"/>
<feature type="domain" description="Ig-like" evidence="8">
    <location>
        <begin position="35"/>
        <end position="151"/>
    </location>
</feature>
<dbReference type="SMART" id="SM00406">
    <property type="entry name" value="IGv"/>
    <property type="match status" value="1"/>
</dbReference>
<dbReference type="InterPro" id="IPR013783">
    <property type="entry name" value="Ig-like_fold"/>
</dbReference>
<dbReference type="InterPro" id="IPR043136">
    <property type="entry name" value="B30.2/SPRY_sf"/>
</dbReference>
<organism evidence="9 10">
    <name type="scientific">Xenopus laevis</name>
    <name type="common">African clawed frog</name>
    <dbReference type="NCBI Taxonomy" id="8355"/>
    <lineage>
        <taxon>Eukaryota</taxon>
        <taxon>Metazoa</taxon>
        <taxon>Chordata</taxon>
        <taxon>Craniata</taxon>
        <taxon>Vertebrata</taxon>
        <taxon>Euteleostomi</taxon>
        <taxon>Amphibia</taxon>
        <taxon>Batrachia</taxon>
        <taxon>Anura</taxon>
        <taxon>Pipoidea</taxon>
        <taxon>Pipidae</taxon>
        <taxon>Xenopodinae</taxon>
        <taxon>Xenopus</taxon>
        <taxon>Xenopus</taxon>
    </lineage>
</organism>
<dbReference type="PANTHER" id="PTHR24100:SF149">
    <property type="entry name" value="BG-LIKE ANTIGEN 1-RELATED"/>
    <property type="match status" value="1"/>
</dbReference>
<evidence type="ECO:0000256" key="2">
    <source>
        <dbReference type="ARBA" id="ARBA00022692"/>
    </source>
</evidence>
<dbReference type="InterPro" id="IPR053896">
    <property type="entry name" value="BTN3A2-like_Ig-C"/>
</dbReference>
<dbReference type="GO" id="GO:0050852">
    <property type="term" value="P:T cell receptor signaling pathway"/>
    <property type="evidence" value="ECO:0007669"/>
    <property type="project" value="TreeGrafter"/>
</dbReference>
<dbReference type="InterPro" id="IPR036179">
    <property type="entry name" value="Ig-like_dom_sf"/>
</dbReference>
<protein>
    <recommendedName>
        <fullName evidence="8">Ig-like domain-containing protein</fullName>
    </recommendedName>
</protein>
<dbReference type="InterPro" id="IPR003877">
    <property type="entry name" value="SPRY_dom"/>
</dbReference>
<evidence type="ECO:0000256" key="6">
    <source>
        <dbReference type="ARBA" id="ARBA00023319"/>
    </source>
</evidence>
<evidence type="ECO:0000313" key="10">
    <source>
        <dbReference type="Proteomes" id="UP000694892"/>
    </source>
</evidence>
<keyword evidence="3" id="KW-0732">Signal</keyword>
<dbReference type="EMBL" id="CM004480">
    <property type="protein sequence ID" value="OCT68883.1"/>
    <property type="molecule type" value="Genomic_DNA"/>
</dbReference>
<dbReference type="AlphaFoldDB" id="A0A974H8P6"/>
<evidence type="ECO:0000313" key="9">
    <source>
        <dbReference type="EMBL" id="OCT68883.1"/>
    </source>
</evidence>
<dbReference type="Gene3D" id="2.60.40.10">
    <property type="entry name" value="Immunoglobulins"/>
    <property type="match status" value="2"/>
</dbReference>
<evidence type="ECO:0000256" key="4">
    <source>
        <dbReference type="ARBA" id="ARBA00022989"/>
    </source>
</evidence>
<evidence type="ECO:0000256" key="3">
    <source>
        <dbReference type="ARBA" id="ARBA00022729"/>
    </source>
</evidence>
<dbReference type="FunFam" id="2.60.40.10:FF:000208">
    <property type="entry name" value="Butyrophilin subfamily 1 member A1"/>
    <property type="match status" value="1"/>
</dbReference>
<dbReference type="Gene3D" id="2.60.120.920">
    <property type="match status" value="1"/>
</dbReference>
<feature type="domain" description="Ig-like" evidence="8">
    <location>
        <begin position="169"/>
        <end position="242"/>
    </location>
</feature>
<dbReference type="Proteomes" id="UP000694892">
    <property type="component" value="Chromosome 8L"/>
</dbReference>
<keyword evidence="6" id="KW-0393">Immunoglobulin domain</keyword>
<dbReference type="PROSITE" id="PS50835">
    <property type="entry name" value="IG_LIKE"/>
    <property type="match status" value="2"/>
</dbReference>
<dbReference type="InterPro" id="IPR013320">
    <property type="entry name" value="ConA-like_dom_sf"/>
</dbReference>
<keyword evidence="2 7" id="KW-0812">Transmembrane</keyword>
<dbReference type="FunFam" id="2.60.40.10:FF:000088">
    <property type="entry name" value="Butyrophilin subfamily 1 member A1"/>
    <property type="match status" value="1"/>
</dbReference>
<gene>
    <name evidence="9" type="ORF">XELAEV_18040191mg</name>
</gene>
<keyword evidence="5 7" id="KW-0472">Membrane</keyword>
<reference evidence="10" key="1">
    <citation type="journal article" date="2016" name="Nature">
        <title>Genome evolution in the allotetraploid frog Xenopus laevis.</title>
        <authorList>
            <person name="Session A.M."/>
            <person name="Uno Y."/>
            <person name="Kwon T."/>
            <person name="Chapman J.A."/>
            <person name="Toyoda A."/>
            <person name="Takahashi S."/>
            <person name="Fukui A."/>
            <person name="Hikosaka A."/>
            <person name="Suzuki A."/>
            <person name="Kondo M."/>
            <person name="van Heeringen S.J."/>
            <person name="Quigley I."/>
            <person name="Heinz S."/>
            <person name="Ogino H."/>
            <person name="Ochi H."/>
            <person name="Hellsten U."/>
            <person name="Lyons J.B."/>
            <person name="Simakov O."/>
            <person name="Putnam N."/>
            <person name="Stites J."/>
            <person name="Kuroki Y."/>
            <person name="Tanaka T."/>
            <person name="Michiue T."/>
            <person name="Watanabe M."/>
            <person name="Bogdanovic O."/>
            <person name="Lister R."/>
            <person name="Georgiou G."/>
            <person name="Paranjpe S.S."/>
            <person name="van Kruijsbergen I."/>
            <person name="Shu S."/>
            <person name="Carlson J."/>
            <person name="Kinoshita T."/>
            <person name="Ohta Y."/>
            <person name="Mawaribuchi S."/>
            <person name="Jenkins J."/>
            <person name="Grimwood J."/>
            <person name="Schmutz J."/>
            <person name="Mitros T."/>
            <person name="Mozaffari S.V."/>
            <person name="Suzuki Y."/>
            <person name="Haramoto Y."/>
            <person name="Yamamoto T.S."/>
            <person name="Takagi C."/>
            <person name="Heald R."/>
            <person name="Miller K."/>
            <person name="Haudenschild C."/>
            <person name="Kitzman J."/>
            <person name="Nakayama T."/>
            <person name="Izutsu Y."/>
            <person name="Robert J."/>
            <person name="Fortriede J."/>
            <person name="Burns K."/>
            <person name="Lotay V."/>
            <person name="Karimi K."/>
            <person name="Yasuoka Y."/>
            <person name="Dichmann D.S."/>
            <person name="Flajnik M.F."/>
            <person name="Houston D.W."/>
            <person name="Shendure J."/>
            <person name="DuPasquier L."/>
            <person name="Vize P.D."/>
            <person name="Zorn A.M."/>
            <person name="Ito M."/>
            <person name="Marcotte E.M."/>
            <person name="Wallingford J.B."/>
            <person name="Ito Y."/>
            <person name="Asashima M."/>
            <person name="Ueno N."/>
            <person name="Matsuda Y."/>
            <person name="Veenstra G.J."/>
            <person name="Fujiyama A."/>
            <person name="Harland R.M."/>
            <person name="Taira M."/>
            <person name="Rokhsar D.S."/>
        </authorList>
    </citation>
    <scope>NUCLEOTIDE SEQUENCE [LARGE SCALE GENOMIC DNA]</scope>
    <source>
        <strain evidence="10">J</strain>
    </source>
</reference>
<evidence type="ECO:0000259" key="8">
    <source>
        <dbReference type="PROSITE" id="PS50835"/>
    </source>
</evidence>
<dbReference type="InterPro" id="IPR013106">
    <property type="entry name" value="Ig_V-set"/>
</dbReference>
<dbReference type="Pfam" id="PF00622">
    <property type="entry name" value="SPRY"/>
    <property type="match status" value="1"/>
</dbReference>
<dbReference type="GO" id="GO:0005102">
    <property type="term" value="F:signaling receptor binding"/>
    <property type="evidence" value="ECO:0007669"/>
    <property type="project" value="TreeGrafter"/>
</dbReference>
<sequence length="484" mass="54665">MQEEDGAGSQPLAQAARSPGRFLRNLHQNNVTAAPENFNVIAQKKRVIATIGKDALLTCSLNPASSAEHMEVRWYRSVLRPYVHLYDNGTSNYQEQMQEFHGRTELLTENIIKGNVTLVIYDVRPSDEGKYNCFFVSSSSYNGAEQELKVTATGLEHFTHIENFHQDGIAVSCWSKGWYPEPEVTWRSSDGAIVPQFKSEATVVNGLFDIQASINVNSGFRFTCVITNTISNEVVQLSIAISDNIFGTIKKKSISPFIVLASSLCAIIIILWALFTSWRKTFHSMEEKNKTEKKKLTEDIQRKHETIVKMNKEIDGLKSDNVFLGNMLQSMKVDITLDTGCNGLIVSDDGKCVEQTSRGNRELGFLGLQEFSSGRHYWLVKILRSWHGCVVGVADKSKLNPDLHIPSPKNGIYALWLWKGDFKNCQSQNNHLTIRVWLDIENRNISVFCDETKMLIHKRYFGKCLQGHLCPFFLLSPGAEIVFL</sequence>
<keyword evidence="4 7" id="KW-1133">Transmembrane helix</keyword>
<name>A0A974H8P6_XENLA</name>
<dbReference type="InterPro" id="IPR007110">
    <property type="entry name" value="Ig-like_dom"/>
</dbReference>
<dbReference type="GO" id="GO:0009897">
    <property type="term" value="C:external side of plasma membrane"/>
    <property type="evidence" value="ECO:0007669"/>
    <property type="project" value="TreeGrafter"/>
</dbReference>
<dbReference type="Pfam" id="PF07686">
    <property type="entry name" value="V-set"/>
    <property type="match status" value="1"/>
</dbReference>
<dbReference type="InterPro" id="IPR050504">
    <property type="entry name" value="IgSF_BTN/MOG"/>
</dbReference>
<dbReference type="SUPFAM" id="SSF48726">
    <property type="entry name" value="Immunoglobulin"/>
    <property type="match status" value="2"/>
</dbReference>
<dbReference type="SMART" id="SM00409">
    <property type="entry name" value="IG"/>
    <property type="match status" value="1"/>
</dbReference>
<dbReference type="SUPFAM" id="SSF49899">
    <property type="entry name" value="Concanavalin A-like lectins/glucanases"/>
    <property type="match status" value="1"/>
</dbReference>